<comment type="similarity">
    <text evidence="2">Belongs to the multi antimicrobial extrusion (MATE) (TC 2.A.66.1) family.</text>
</comment>
<feature type="transmembrane region" description="Helical" evidence="6">
    <location>
        <begin position="235"/>
        <end position="256"/>
    </location>
</feature>
<evidence type="ECO:0000256" key="2">
    <source>
        <dbReference type="ARBA" id="ARBA00010199"/>
    </source>
</evidence>
<feature type="transmembrane region" description="Helical" evidence="6">
    <location>
        <begin position="310"/>
        <end position="334"/>
    </location>
</feature>
<feature type="transmembrane region" description="Helical" evidence="6">
    <location>
        <begin position="12"/>
        <end position="32"/>
    </location>
</feature>
<feature type="transmembrane region" description="Helical" evidence="6">
    <location>
        <begin position="354"/>
        <end position="375"/>
    </location>
</feature>
<evidence type="ECO:0000256" key="6">
    <source>
        <dbReference type="SAM" id="Phobius"/>
    </source>
</evidence>
<dbReference type="AlphaFoldDB" id="A0A3B0YTY5"/>
<dbReference type="NCBIfam" id="TIGR00797">
    <property type="entry name" value="matE"/>
    <property type="match status" value="1"/>
</dbReference>
<dbReference type="EMBL" id="UOFP01000042">
    <property type="protein sequence ID" value="VAW84378.1"/>
    <property type="molecule type" value="Genomic_DNA"/>
</dbReference>
<feature type="transmembrane region" description="Helical" evidence="6">
    <location>
        <begin position="387"/>
        <end position="403"/>
    </location>
</feature>
<name>A0A3B0YTY5_9ZZZZ</name>
<organism evidence="7">
    <name type="scientific">hydrothermal vent metagenome</name>
    <dbReference type="NCBI Taxonomy" id="652676"/>
    <lineage>
        <taxon>unclassified sequences</taxon>
        <taxon>metagenomes</taxon>
        <taxon>ecological metagenomes</taxon>
    </lineage>
</organism>
<feature type="transmembrane region" description="Helical" evidence="6">
    <location>
        <begin position="409"/>
        <end position="434"/>
    </location>
</feature>
<keyword evidence="4 6" id="KW-1133">Transmembrane helix</keyword>
<dbReference type="PANTHER" id="PTHR42893">
    <property type="entry name" value="PROTEIN DETOXIFICATION 44, CHLOROPLASTIC-RELATED"/>
    <property type="match status" value="1"/>
</dbReference>
<sequence>MSSPVVFQHRQVFRLAVPLILSNLSIPLLGLVDTAVVGHLEHSYYLGAVAIGALIFSFLFWGFGFLRMGTTGLIAQAFGEGNKLEIRATLARAALLALLFALLILLLQYPIGQLAFYLLEASREVEHYALEYFTIRVWSAPATLLNYVLIGWMLGMQNARGPLLVLLVTNLSNIVLDLWFVIVLGMTVDGVAIASVIAEYIGCAVGLWFTFKLLKQHPAPLQAATILNRQKLRQLLTLNSNIMLRTLCLIFTLAFFTAQGAKLGDLVLAANAILMNFQTLIAYALDGFAHAAEALVGRAIGKRDRNELKNVIYTAGIWSLGFALLFVGLYAFAGPWMIMQLSDIDAVREAAEEYLIWSIFMPLVAVWGYLFDGIFIGATRAREMRNTMLLSTLLVFLPAWWLLQPWGNHGLWAALMLFMAARGVTMAWSFRLLVRRGIIPM</sequence>
<keyword evidence="3 6" id="KW-0812">Transmembrane</keyword>
<dbReference type="CDD" id="cd13136">
    <property type="entry name" value="MATE_DinF_like"/>
    <property type="match status" value="1"/>
</dbReference>
<dbReference type="PANTHER" id="PTHR42893:SF46">
    <property type="entry name" value="PROTEIN DETOXIFICATION 44, CHLOROPLASTIC"/>
    <property type="match status" value="1"/>
</dbReference>
<keyword evidence="5 6" id="KW-0472">Membrane</keyword>
<evidence type="ECO:0000256" key="3">
    <source>
        <dbReference type="ARBA" id="ARBA00022692"/>
    </source>
</evidence>
<dbReference type="InterPro" id="IPR002528">
    <property type="entry name" value="MATE_fam"/>
</dbReference>
<feature type="transmembrane region" description="Helical" evidence="6">
    <location>
        <begin position="163"/>
        <end position="186"/>
    </location>
</feature>
<dbReference type="InterPro" id="IPR044644">
    <property type="entry name" value="DinF-like"/>
</dbReference>
<feature type="transmembrane region" description="Helical" evidence="6">
    <location>
        <begin position="138"/>
        <end position="156"/>
    </location>
</feature>
<dbReference type="GO" id="GO:0042910">
    <property type="term" value="F:xenobiotic transmembrane transporter activity"/>
    <property type="evidence" value="ECO:0007669"/>
    <property type="project" value="InterPro"/>
</dbReference>
<dbReference type="GO" id="GO:0005886">
    <property type="term" value="C:plasma membrane"/>
    <property type="evidence" value="ECO:0007669"/>
    <property type="project" value="TreeGrafter"/>
</dbReference>
<dbReference type="Pfam" id="PF01554">
    <property type="entry name" value="MatE"/>
    <property type="match status" value="2"/>
</dbReference>
<feature type="transmembrane region" description="Helical" evidence="6">
    <location>
        <begin position="44"/>
        <end position="66"/>
    </location>
</feature>
<evidence type="ECO:0000256" key="4">
    <source>
        <dbReference type="ARBA" id="ARBA00022989"/>
    </source>
</evidence>
<proteinExistence type="inferred from homology"/>
<protein>
    <submittedName>
        <fullName evidence="7">DNA-damage-inducible protein F</fullName>
    </submittedName>
</protein>
<gene>
    <name evidence="7" type="ORF">MNBD_GAMMA18-1460</name>
</gene>
<feature type="transmembrane region" description="Helical" evidence="6">
    <location>
        <begin position="93"/>
        <end position="118"/>
    </location>
</feature>
<evidence type="ECO:0000256" key="5">
    <source>
        <dbReference type="ARBA" id="ARBA00023136"/>
    </source>
</evidence>
<dbReference type="GO" id="GO:0015297">
    <property type="term" value="F:antiporter activity"/>
    <property type="evidence" value="ECO:0007669"/>
    <property type="project" value="InterPro"/>
</dbReference>
<feature type="transmembrane region" description="Helical" evidence="6">
    <location>
        <begin position="192"/>
        <end position="214"/>
    </location>
</feature>
<evidence type="ECO:0000256" key="1">
    <source>
        <dbReference type="ARBA" id="ARBA00004141"/>
    </source>
</evidence>
<feature type="transmembrane region" description="Helical" evidence="6">
    <location>
        <begin position="268"/>
        <end position="289"/>
    </location>
</feature>
<accession>A0A3B0YTY5</accession>
<comment type="subcellular location">
    <subcellularLocation>
        <location evidence="1">Membrane</location>
        <topology evidence="1">Multi-pass membrane protein</topology>
    </subcellularLocation>
</comment>
<evidence type="ECO:0000313" key="7">
    <source>
        <dbReference type="EMBL" id="VAW84378.1"/>
    </source>
</evidence>
<reference evidence="7" key="1">
    <citation type="submission" date="2018-06" db="EMBL/GenBank/DDBJ databases">
        <authorList>
            <person name="Zhirakovskaya E."/>
        </authorList>
    </citation>
    <scope>NUCLEOTIDE SEQUENCE</scope>
</reference>